<dbReference type="InterPro" id="IPR004629">
    <property type="entry name" value="WecG_TagA_CpsF"/>
</dbReference>
<reference evidence="3 4" key="1">
    <citation type="submission" date="2017-05" db="EMBL/GenBank/DDBJ databases">
        <authorList>
            <person name="Varghese N."/>
            <person name="Submissions S."/>
        </authorList>
    </citation>
    <scope>NUCLEOTIDE SEQUENCE [LARGE SCALE GENOMIC DNA]</scope>
    <source>
        <strain evidence="3 4">DSM 21985</strain>
    </source>
</reference>
<keyword evidence="4" id="KW-1185">Reference proteome</keyword>
<dbReference type="Pfam" id="PF03808">
    <property type="entry name" value="Glyco_tran_WecG"/>
    <property type="match status" value="1"/>
</dbReference>
<evidence type="ECO:0000313" key="3">
    <source>
        <dbReference type="EMBL" id="SMO96711.1"/>
    </source>
</evidence>
<dbReference type="NCBIfam" id="TIGR00696">
    <property type="entry name" value="wecG_tagA_cpsF"/>
    <property type="match status" value="1"/>
</dbReference>
<proteinExistence type="predicted"/>
<name>A0A521FMM0_9BACT</name>
<protein>
    <submittedName>
        <fullName evidence="3">N-acetylglucosaminyldiphosphoundecaprenol N-acetyl-beta-D-mannosaminyltransferase</fullName>
    </submittedName>
</protein>
<dbReference type="GO" id="GO:0016758">
    <property type="term" value="F:hexosyltransferase activity"/>
    <property type="evidence" value="ECO:0007669"/>
    <property type="project" value="TreeGrafter"/>
</dbReference>
<sequence>MRLQDYQVYGGELSEIKKDKVLINTINAHSYNVSRKDALFTDSLKNCDVLIPDGISVVWALKWLNGTQLKKIAGADLFFYEMDRLQQQGGSCFFLGSTNETLKRIKNRAAEEYPDVTVGTYSPPYKPEFSEEDSAAMVQAVNEMQPDVLFIGLTAPKQEKWAYQHLDALETGHICCIGAVFDFYAGTITRAPQWMIDAGLEWLYRLVREPRRMWRRYLVGNVKFLWAVSREKFSK</sequence>
<dbReference type="PANTHER" id="PTHR34136">
    <property type="match status" value="1"/>
</dbReference>
<accession>A0A521FMM0</accession>
<dbReference type="EMBL" id="FXTP01000021">
    <property type="protein sequence ID" value="SMO96711.1"/>
    <property type="molecule type" value="Genomic_DNA"/>
</dbReference>
<evidence type="ECO:0000256" key="1">
    <source>
        <dbReference type="ARBA" id="ARBA00022676"/>
    </source>
</evidence>
<evidence type="ECO:0000313" key="4">
    <source>
        <dbReference type="Proteomes" id="UP000317557"/>
    </source>
</evidence>
<keyword evidence="2 3" id="KW-0808">Transferase</keyword>
<evidence type="ECO:0000256" key="2">
    <source>
        <dbReference type="ARBA" id="ARBA00022679"/>
    </source>
</evidence>
<dbReference type="OrthoDB" id="9771846at2"/>
<dbReference type="Proteomes" id="UP000317557">
    <property type="component" value="Unassembled WGS sequence"/>
</dbReference>
<dbReference type="AlphaFoldDB" id="A0A521FMM0"/>
<dbReference type="RefSeq" id="WP_142456237.1">
    <property type="nucleotide sequence ID" value="NZ_FXTP01000021.1"/>
</dbReference>
<dbReference type="PANTHER" id="PTHR34136:SF1">
    <property type="entry name" value="UDP-N-ACETYL-D-MANNOSAMINURONIC ACID TRANSFERASE"/>
    <property type="match status" value="1"/>
</dbReference>
<dbReference type="CDD" id="cd06533">
    <property type="entry name" value="Glyco_transf_WecG_TagA"/>
    <property type="match status" value="1"/>
</dbReference>
<gene>
    <name evidence="3" type="ORF">SAMN06265219_12130</name>
</gene>
<keyword evidence="1" id="KW-0328">Glycosyltransferase</keyword>
<organism evidence="3 4">
    <name type="scientific">Gracilimonas mengyeensis</name>
    <dbReference type="NCBI Taxonomy" id="1302730"/>
    <lineage>
        <taxon>Bacteria</taxon>
        <taxon>Pseudomonadati</taxon>
        <taxon>Balneolota</taxon>
        <taxon>Balneolia</taxon>
        <taxon>Balneolales</taxon>
        <taxon>Balneolaceae</taxon>
        <taxon>Gracilimonas</taxon>
    </lineage>
</organism>